<gene>
    <name evidence="4" type="ordered locus">Bcell_1766</name>
</gene>
<dbReference type="GO" id="GO:0016616">
    <property type="term" value="F:oxidoreductase activity, acting on the CH-OH group of donors, NAD or NADP as acceptor"/>
    <property type="evidence" value="ECO:0007669"/>
    <property type="project" value="UniProtKB-ARBA"/>
</dbReference>
<dbReference type="InterPro" id="IPR020904">
    <property type="entry name" value="Sc_DH/Rdtase_CS"/>
</dbReference>
<sequence length="263" mass="28789">MDKLKDKKVVITGASSGIGELMAYEVAAKGGKPILLARSYDKLLKIAENISEQTGVTPLIFKLDVSDGDAVEKVFTTIKSSVGNVDILINNAGYARFELAHEATMETVESMFKVNVFGSIACTQAVLENMLTEDHGHIIFIASQAGKLATPKSSVYSATKHALLGFANSLRMELANTGIKVSTVNPGPIRTEFFRIADKTGSYEKNVEKFMLDPKVVAMKTIGLIENPKRELNLPRWMGIGTKLYQLFPTLVEKVAGEQFRKK</sequence>
<keyword evidence="5" id="KW-1185">Reference proteome</keyword>
<dbReference type="PRINTS" id="PR00081">
    <property type="entry name" value="GDHRDH"/>
</dbReference>
<dbReference type="Proteomes" id="UP000001401">
    <property type="component" value="Chromosome"/>
</dbReference>
<organism evidence="4 5">
    <name type="scientific">Evansella cellulosilytica (strain ATCC 21833 / DSM 2522 / FERM P-1141 / JCM 9156 / N-4)</name>
    <name type="common">Bacillus cellulosilyticus</name>
    <dbReference type="NCBI Taxonomy" id="649639"/>
    <lineage>
        <taxon>Bacteria</taxon>
        <taxon>Bacillati</taxon>
        <taxon>Bacillota</taxon>
        <taxon>Bacilli</taxon>
        <taxon>Bacillales</taxon>
        <taxon>Bacillaceae</taxon>
        <taxon>Evansella</taxon>
    </lineage>
</organism>
<dbReference type="PROSITE" id="PS00061">
    <property type="entry name" value="ADH_SHORT"/>
    <property type="match status" value="1"/>
</dbReference>
<dbReference type="STRING" id="649639.Bcell_1766"/>
<dbReference type="PANTHER" id="PTHR44196:SF1">
    <property type="entry name" value="DEHYDROGENASE_REDUCTASE SDR FAMILY MEMBER 7B"/>
    <property type="match status" value="1"/>
</dbReference>
<evidence type="ECO:0000256" key="2">
    <source>
        <dbReference type="ARBA" id="ARBA00023002"/>
    </source>
</evidence>
<dbReference type="InterPro" id="IPR002347">
    <property type="entry name" value="SDR_fam"/>
</dbReference>
<evidence type="ECO:0000313" key="5">
    <source>
        <dbReference type="Proteomes" id="UP000001401"/>
    </source>
</evidence>
<protein>
    <submittedName>
        <fullName evidence="4">Short-chain dehydrogenase/reductase SDR</fullName>
    </submittedName>
</protein>
<dbReference type="EMBL" id="CP002394">
    <property type="protein sequence ID" value="ADU30029.1"/>
    <property type="molecule type" value="Genomic_DNA"/>
</dbReference>
<dbReference type="eggNOG" id="COG0300">
    <property type="taxonomic scope" value="Bacteria"/>
</dbReference>
<keyword evidence="2" id="KW-0560">Oxidoreductase</keyword>
<dbReference type="HOGENOM" id="CLU_010194_2_1_9"/>
<comment type="similarity">
    <text evidence="1 3">Belongs to the short-chain dehydrogenases/reductases (SDR) family.</text>
</comment>
<dbReference type="GO" id="GO:0016020">
    <property type="term" value="C:membrane"/>
    <property type="evidence" value="ECO:0007669"/>
    <property type="project" value="TreeGrafter"/>
</dbReference>
<dbReference type="AlphaFoldDB" id="E6TXV3"/>
<evidence type="ECO:0000256" key="3">
    <source>
        <dbReference type="RuleBase" id="RU000363"/>
    </source>
</evidence>
<name>E6TXV3_EVAC2</name>
<dbReference type="PRINTS" id="PR00080">
    <property type="entry name" value="SDRFAMILY"/>
</dbReference>
<evidence type="ECO:0000256" key="1">
    <source>
        <dbReference type="ARBA" id="ARBA00006484"/>
    </source>
</evidence>
<dbReference type="KEGG" id="bco:Bcell_1766"/>
<dbReference type="SUPFAM" id="SSF51735">
    <property type="entry name" value="NAD(P)-binding Rossmann-fold domains"/>
    <property type="match status" value="1"/>
</dbReference>
<dbReference type="Gene3D" id="3.40.50.720">
    <property type="entry name" value="NAD(P)-binding Rossmann-like Domain"/>
    <property type="match status" value="1"/>
</dbReference>
<dbReference type="PIRSF" id="PIRSF000126">
    <property type="entry name" value="11-beta-HSD1"/>
    <property type="match status" value="1"/>
</dbReference>
<dbReference type="InterPro" id="IPR036291">
    <property type="entry name" value="NAD(P)-bd_dom_sf"/>
</dbReference>
<dbReference type="FunFam" id="3.40.50.720:FF:000047">
    <property type="entry name" value="NADP-dependent L-serine/L-allo-threonine dehydrogenase"/>
    <property type="match status" value="1"/>
</dbReference>
<dbReference type="Pfam" id="PF00106">
    <property type="entry name" value="adh_short"/>
    <property type="match status" value="1"/>
</dbReference>
<reference evidence="4" key="1">
    <citation type="submission" date="2010-12" db="EMBL/GenBank/DDBJ databases">
        <title>Complete sequence of Bacillus cellulosilyticus DSM 2522.</title>
        <authorList>
            <consortium name="US DOE Joint Genome Institute"/>
            <person name="Lucas S."/>
            <person name="Copeland A."/>
            <person name="Lapidus A."/>
            <person name="Cheng J.-F."/>
            <person name="Bruce D."/>
            <person name="Goodwin L."/>
            <person name="Pitluck S."/>
            <person name="Chertkov O."/>
            <person name="Detter J.C."/>
            <person name="Han C."/>
            <person name="Tapia R."/>
            <person name="Land M."/>
            <person name="Hauser L."/>
            <person name="Jeffries C."/>
            <person name="Kyrpides N."/>
            <person name="Ivanova N."/>
            <person name="Mikhailova N."/>
            <person name="Brumm P."/>
            <person name="Mead D."/>
            <person name="Woyke T."/>
        </authorList>
    </citation>
    <scope>NUCLEOTIDE SEQUENCE [LARGE SCALE GENOMIC DNA]</scope>
    <source>
        <strain evidence="4">DSM 2522</strain>
    </source>
</reference>
<dbReference type="PANTHER" id="PTHR44196">
    <property type="entry name" value="DEHYDROGENASE/REDUCTASE SDR FAMILY MEMBER 7B"/>
    <property type="match status" value="1"/>
</dbReference>
<accession>E6TXV3</accession>
<proteinExistence type="inferred from homology"/>
<evidence type="ECO:0000313" key="4">
    <source>
        <dbReference type="EMBL" id="ADU30029.1"/>
    </source>
</evidence>